<name>A0A102KEY4_9BURK</name>
<protein>
    <submittedName>
        <fullName evidence="1">Uncharacterized protein</fullName>
    </submittedName>
</protein>
<gene>
    <name evidence="1" type="ORF">WI38_22100</name>
</gene>
<dbReference type="Proteomes" id="UP000065521">
    <property type="component" value="Unassembled WGS sequence"/>
</dbReference>
<evidence type="ECO:0000313" key="2">
    <source>
        <dbReference type="Proteomes" id="UP000065521"/>
    </source>
</evidence>
<evidence type="ECO:0000313" key="1">
    <source>
        <dbReference type="EMBL" id="KUZ86565.1"/>
    </source>
</evidence>
<sequence>MWFENSALAIATVGRCGAITMESGAKMSFFRAHSSDVHWAAWLALGHVADRFVVAIRSDKRRIRELNRTDEASVLLKRTHTGELEGDVVLHGERATFREDKCQLDFLRQGARIHVMQTGNDGDCGAGMGATTTAITSLHRRSSPDPSLIS</sequence>
<organism evidence="1 2">
    <name type="scientific">Burkholderia ubonensis</name>
    <dbReference type="NCBI Taxonomy" id="101571"/>
    <lineage>
        <taxon>Bacteria</taxon>
        <taxon>Pseudomonadati</taxon>
        <taxon>Pseudomonadota</taxon>
        <taxon>Betaproteobacteria</taxon>
        <taxon>Burkholderiales</taxon>
        <taxon>Burkholderiaceae</taxon>
        <taxon>Burkholderia</taxon>
        <taxon>Burkholderia cepacia complex</taxon>
    </lineage>
</organism>
<dbReference type="EMBL" id="LOTN01000046">
    <property type="protein sequence ID" value="KUZ86565.1"/>
    <property type="molecule type" value="Genomic_DNA"/>
</dbReference>
<proteinExistence type="predicted"/>
<dbReference type="RefSeq" id="WP_059857052.1">
    <property type="nucleotide sequence ID" value="NZ_LOTK01000025.1"/>
</dbReference>
<dbReference type="AlphaFoldDB" id="A0A102KEY4"/>
<accession>A0A102KEY4</accession>
<comment type="caution">
    <text evidence="1">The sequence shown here is derived from an EMBL/GenBank/DDBJ whole genome shotgun (WGS) entry which is preliminary data.</text>
</comment>
<reference evidence="1 2" key="1">
    <citation type="submission" date="2015-11" db="EMBL/GenBank/DDBJ databases">
        <title>Expanding the genomic diversity of Burkholderia species for the development of highly accurate diagnostics.</title>
        <authorList>
            <person name="Sahl J."/>
            <person name="Keim P."/>
            <person name="Wagner D."/>
        </authorList>
    </citation>
    <scope>NUCLEOTIDE SEQUENCE [LARGE SCALE GENOMIC DNA]</scope>
    <source>
        <strain evidence="1 2">RF32-BP4</strain>
    </source>
</reference>